<name>A0A2S7BEU9_9XANT</name>
<feature type="signal peptide" evidence="2">
    <location>
        <begin position="1"/>
        <end position="25"/>
    </location>
</feature>
<proteinExistence type="predicted"/>
<sequence>MLSRRLLPSAVLLLTACSPSSPPPAEPSPPTESPTQQPADRSVVTPFQKEVDRSKAVLSCKSTKITPESSGWGALFGCIGGEAETVKFFINEEPGTGRVSSTKFLWNDWFKDRGYGLHADAKAADKMIHDLIKLYPSDHDKALLKAFKGKKNLTLESHGYRFEYTFDRGPAIDERMIVATPIGSAP</sequence>
<dbReference type="PROSITE" id="PS51257">
    <property type="entry name" value="PROKAR_LIPOPROTEIN"/>
    <property type="match status" value="1"/>
</dbReference>
<evidence type="ECO:0000256" key="1">
    <source>
        <dbReference type="SAM" id="MobiDB-lite"/>
    </source>
</evidence>
<organism evidence="3 4">
    <name type="scientific">Xanthomonas dyei</name>
    <dbReference type="NCBI Taxonomy" id="743699"/>
    <lineage>
        <taxon>Bacteria</taxon>
        <taxon>Pseudomonadati</taxon>
        <taxon>Pseudomonadota</taxon>
        <taxon>Gammaproteobacteria</taxon>
        <taxon>Lysobacterales</taxon>
        <taxon>Lysobacteraceae</taxon>
        <taxon>Xanthomonas</taxon>
    </lineage>
</organism>
<evidence type="ECO:0000256" key="2">
    <source>
        <dbReference type="SAM" id="SignalP"/>
    </source>
</evidence>
<feature type="chain" id="PRO_5015778349" description="Lipoprotein" evidence="2">
    <location>
        <begin position="26"/>
        <end position="186"/>
    </location>
</feature>
<dbReference type="RefSeq" id="WP_104617713.1">
    <property type="nucleotide sequence ID" value="NZ_JBHLXZ010000110.1"/>
</dbReference>
<gene>
    <name evidence="3" type="ORF">XdyCFBP7245_23215</name>
</gene>
<evidence type="ECO:0008006" key="5">
    <source>
        <dbReference type="Google" id="ProtNLM"/>
    </source>
</evidence>
<protein>
    <recommendedName>
        <fullName evidence="5">Lipoprotein</fullName>
    </recommendedName>
</protein>
<dbReference type="EMBL" id="MDEE01000100">
    <property type="protein sequence ID" value="PPU43792.1"/>
    <property type="molecule type" value="Genomic_DNA"/>
</dbReference>
<comment type="caution">
    <text evidence="3">The sequence shown here is derived from an EMBL/GenBank/DDBJ whole genome shotgun (WGS) entry which is preliminary data.</text>
</comment>
<accession>A0A2S7BEU9</accession>
<feature type="region of interest" description="Disordered" evidence="1">
    <location>
        <begin position="17"/>
        <end position="42"/>
    </location>
</feature>
<evidence type="ECO:0000313" key="4">
    <source>
        <dbReference type="Proteomes" id="UP000238908"/>
    </source>
</evidence>
<dbReference type="Proteomes" id="UP000238908">
    <property type="component" value="Unassembled WGS sequence"/>
</dbReference>
<reference evidence="3 4" key="1">
    <citation type="submission" date="2016-08" db="EMBL/GenBank/DDBJ databases">
        <authorList>
            <person name="Seilhamer J.J."/>
        </authorList>
    </citation>
    <scope>NUCLEOTIDE SEQUENCE [LARGE SCALE GENOMIC DNA]</scope>
    <source>
        <strain evidence="3 4">CFBP7245</strain>
    </source>
</reference>
<feature type="compositionally biased region" description="Pro residues" evidence="1">
    <location>
        <begin position="20"/>
        <end position="32"/>
    </location>
</feature>
<dbReference type="AlphaFoldDB" id="A0A2S7BEU9"/>
<keyword evidence="2" id="KW-0732">Signal</keyword>
<evidence type="ECO:0000313" key="3">
    <source>
        <dbReference type="EMBL" id="PPU43792.1"/>
    </source>
</evidence>